<protein>
    <recommendedName>
        <fullName evidence="3 6">Arabinogalactan endo-beta-1,4-galactanase</fullName>
        <ecNumber evidence="3 6">3.2.1.89</ecNumber>
    </recommendedName>
</protein>
<evidence type="ECO:0000256" key="7">
    <source>
        <dbReference type="SAM" id="MobiDB-lite"/>
    </source>
</evidence>
<dbReference type="GO" id="GO:0045490">
    <property type="term" value="P:pectin catabolic process"/>
    <property type="evidence" value="ECO:0007669"/>
    <property type="project" value="TreeGrafter"/>
</dbReference>
<comment type="similarity">
    <text evidence="2 6">Belongs to the glycosyl hydrolase 53 family.</text>
</comment>
<dbReference type="HOGENOM" id="CLU_011259_2_3_10"/>
<evidence type="ECO:0000313" key="9">
    <source>
        <dbReference type="Proteomes" id="UP000014212"/>
    </source>
</evidence>
<dbReference type="AlphaFoldDB" id="R9HMV8"/>
<dbReference type="PANTHER" id="PTHR34983">
    <property type="entry name" value="ARABINOGALACTAN ENDO-BETA-1,4-GALACTANASE A"/>
    <property type="match status" value="1"/>
</dbReference>
<dbReference type="InterPro" id="IPR017853">
    <property type="entry name" value="GH"/>
</dbReference>
<accession>R9HMV8</accession>
<dbReference type="GO" id="GO:0031218">
    <property type="term" value="F:arabinogalactan endo-1,4-beta-galactosidase activity"/>
    <property type="evidence" value="ECO:0007669"/>
    <property type="project" value="UniProtKB-EC"/>
</dbReference>
<dbReference type="RefSeq" id="WP_016274439.1">
    <property type="nucleotide sequence ID" value="NZ_KE159490.1"/>
</dbReference>
<evidence type="ECO:0000256" key="3">
    <source>
        <dbReference type="ARBA" id="ARBA00012556"/>
    </source>
</evidence>
<reference evidence="8 9" key="1">
    <citation type="submission" date="2013-04" db="EMBL/GenBank/DDBJ databases">
        <title>The Genome Sequence of Bacteroides uniformis dnLKV2.</title>
        <authorList>
            <consortium name="The Broad Institute Genomics Platform"/>
            <consortium name="The Broad Institute Genome Sequencing Center for Infectious Disease"/>
            <person name="Earl A."/>
            <person name="Xavier R."/>
            <person name="Kuhn K."/>
            <person name="Stappenbeck T."/>
            <person name="Walker B."/>
            <person name="Young S."/>
            <person name="Zeng Q."/>
            <person name="Gargeya S."/>
            <person name="Fitzgerald M."/>
            <person name="Haas B."/>
            <person name="Abouelleil A."/>
            <person name="Allen A.W."/>
            <person name="Alvarado L."/>
            <person name="Arachchi H.M."/>
            <person name="Berlin A.M."/>
            <person name="Chapman S.B."/>
            <person name="Gainer-Dewar J."/>
            <person name="Goldberg J."/>
            <person name="Griggs A."/>
            <person name="Gujja S."/>
            <person name="Hansen M."/>
            <person name="Howarth C."/>
            <person name="Imamovic A."/>
            <person name="Ireland A."/>
            <person name="Larimer J."/>
            <person name="McCowan C."/>
            <person name="Murphy C."/>
            <person name="Pearson M."/>
            <person name="Poon T.W."/>
            <person name="Priest M."/>
            <person name="Roberts A."/>
            <person name="Saif S."/>
            <person name="Shea T."/>
            <person name="Sisk P."/>
            <person name="Sykes S."/>
            <person name="Wortman J."/>
            <person name="Nusbaum C."/>
            <person name="Birren B."/>
        </authorList>
    </citation>
    <scope>NUCLEOTIDE SEQUENCE [LARGE SCALE GENOMIC DNA]</scope>
    <source>
        <strain evidence="9">dnLKV2</strain>
    </source>
</reference>
<comment type="caution">
    <text evidence="8">The sequence shown here is derived from an EMBL/GenBank/DDBJ whole genome shotgun (WGS) entry which is preliminary data.</text>
</comment>
<dbReference type="Pfam" id="PF07745">
    <property type="entry name" value="Glyco_hydro_53"/>
    <property type="match status" value="1"/>
</dbReference>
<dbReference type="PATRIC" id="fig|1235787.3.peg.4059"/>
<sequence length="353" mass="39927">MRRIGIKLSVAIIAATLASCLGDQPEFKERPKVDPPVPVTFEKFASGADISGVTEFEAKGVKFYNKDGQERECTVLMKELGFDAIRLRVFVDHPNDLCEKEDVLEKARRVRDLGLRLMIDFHYSDDFADPGKQNIPAAWIDYNLGQMTQAVTDHTKDVLSALKAESIDVEWVQVGNETRGGMLWPMGNIDKNMGQYAVLTQAGYEAVKAIYPEAKVIVHIDKADELGLYTRIFDGLQLNSASWDMIGMSFYPEASSWESQTDAVVNNIITLSEKYGKPCMIVETGMKRDDTANGKEFFEHLFDRMMNDTKGYCQGIFYWEPETYRESGYDKGAFDDNGKPTEMLNPFNKSQYE</sequence>
<dbReference type="PROSITE" id="PS51257">
    <property type="entry name" value="PROKAR_LIPOPROTEIN"/>
    <property type="match status" value="1"/>
</dbReference>
<name>R9HMV8_BACUN</name>
<dbReference type="GO" id="GO:0015926">
    <property type="term" value="F:glucosidase activity"/>
    <property type="evidence" value="ECO:0007669"/>
    <property type="project" value="InterPro"/>
</dbReference>
<dbReference type="Gene3D" id="3.20.20.80">
    <property type="entry name" value="Glycosidases"/>
    <property type="match status" value="1"/>
</dbReference>
<dbReference type="Proteomes" id="UP000014212">
    <property type="component" value="Unassembled WGS sequence"/>
</dbReference>
<dbReference type="SUPFAM" id="SSF51445">
    <property type="entry name" value="(Trans)glycosidases"/>
    <property type="match status" value="1"/>
</dbReference>
<keyword evidence="4 6" id="KW-0378">Hydrolase</keyword>
<evidence type="ECO:0000256" key="4">
    <source>
        <dbReference type="ARBA" id="ARBA00022801"/>
    </source>
</evidence>
<gene>
    <name evidence="8" type="ORF">C801_03992</name>
</gene>
<evidence type="ECO:0000256" key="2">
    <source>
        <dbReference type="ARBA" id="ARBA00010687"/>
    </source>
</evidence>
<dbReference type="EMBL" id="ASSO01000013">
    <property type="protein sequence ID" value="EOS05393.1"/>
    <property type="molecule type" value="Genomic_DNA"/>
</dbReference>
<comment type="catalytic activity">
    <reaction evidence="1 6">
        <text>The enzyme specifically hydrolyzes (1-&gt;4)-beta-D-galactosidic linkages in type I arabinogalactans.</text>
        <dbReference type="EC" id="3.2.1.89"/>
    </reaction>
</comment>
<evidence type="ECO:0000313" key="8">
    <source>
        <dbReference type="EMBL" id="EOS05393.1"/>
    </source>
</evidence>
<evidence type="ECO:0000256" key="1">
    <source>
        <dbReference type="ARBA" id="ARBA00001695"/>
    </source>
</evidence>
<dbReference type="PANTHER" id="PTHR34983:SF1">
    <property type="entry name" value="ARABINOGALACTAN ENDO-BETA-1,4-GALACTANASE A"/>
    <property type="match status" value="1"/>
</dbReference>
<organism evidence="8 9">
    <name type="scientific">Bacteroides uniformis dnLKV2</name>
    <dbReference type="NCBI Taxonomy" id="1235787"/>
    <lineage>
        <taxon>Bacteria</taxon>
        <taxon>Pseudomonadati</taxon>
        <taxon>Bacteroidota</taxon>
        <taxon>Bacteroidia</taxon>
        <taxon>Bacteroidales</taxon>
        <taxon>Bacteroidaceae</taxon>
        <taxon>Bacteroides</taxon>
    </lineage>
</organism>
<dbReference type="EC" id="3.2.1.89" evidence="3 6"/>
<proteinExistence type="inferred from homology"/>
<keyword evidence="5 6" id="KW-0326">Glycosidase</keyword>
<feature type="region of interest" description="Disordered" evidence="7">
    <location>
        <begin position="333"/>
        <end position="353"/>
    </location>
</feature>
<dbReference type="InterPro" id="IPR011683">
    <property type="entry name" value="Glyco_hydro_53"/>
</dbReference>
<evidence type="ECO:0000256" key="6">
    <source>
        <dbReference type="RuleBase" id="RU361192"/>
    </source>
</evidence>
<evidence type="ECO:0000256" key="5">
    <source>
        <dbReference type="ARBA" id="ARBA00023295"/>
    </source>
</evidence>